<evidence type="ECO:0000313" key="2">
    <source>
        <dbReference type="EMBL" id="MFD1053755.1"/>
    </source>
</evidence>
<dbReference type="RefSeq" id="WP_386051481.1">
    <property type="nucleotide sequence ID" value="NZ_JBHTKH010000002.1"/>
</dbReference>
<organism evidence="2 3">
    <name type="scientific">Terrabacter terrigena</name>
    <dbReference type="NCBI Taxonomy" id="574718"/>
    <lineage>
        <taxon>Bacteria</taxon>
        <taxon>Bacillati</taxon>
        <taxon>Actinomycetota</taxon>
        <taxon>Actinomycetes</taxon>
        <taxon>Micrococcales</taxon>
        <taxon>Intrasporangiaceae</taxon>
        <taxon>Terrabacter</taxon>
    </lineage>
</organism>
<comment type="caution">
    <text evidence="2">The sequence shown here is derived from an EMBL/GenBank/DDBJ whole genome shotgun (WGS) entry which is preliminary data.</text>
</comment>
<dbReference type="SMART" id="SM00327">
    <property type="entry name" value="VWA"/>
    <property type="match status" value="1"/>
</dbReference>
<reference evidence="3" key="1">
    <citation type="journal article" date="2019" name="Int. J. Syst. Evol. Microbiol.">
        <title>The Global Catalogue of Microorganisms (GCM) 10K type strain sequencing project: providing services to taxonomists for standard genome sequencing and annotation.</title>
        <authorList>
            <consortium name="The Broad Institute Genomics Platform"/>
            <consortium name="The Broad Institute Genome Sequencing Center for Infectious Disease"/>
            <person name="Wu L."/>
            <person name="Ma J."/>
        </authorList>
    </citation>
    <scope>NUCLEOTIDE SEQUENCE [LARGE SCALE GENOMIC DNA]</scope>
    <source>
        <strain evidence="3">CCUG 57508</strain>
    </source>
</reference>
<name>A0ABW3MX75_9MICO</name>
<protein>
    <submittedName>
        <fullName evidence="2">VWA domain-containing protein</fullName>
    </submittedName>
</protein>
<dbReference type="CDD" id="cd00198">
    <property type="entry name" value="vWFA"/>
    <property type="match status" value="1"/>
</dbReference>
<evidence type="ECO:0000313" key="3">
    <source>
        <dbReference type="Proteomes" id="UP001597046"/>
    </source>
</evidence>
<keyword evidence="3" id="KW-1185">Reference proteome</keyword>
<dbReference type="Proteomes" id="UP001597046">
    <property type="component" value="Unassembled WGS sequence"/>
</dbReference>
<proteinExistence type="predicted"/>
<feature type="domain" description="VWFA" evidence="1">
    <location>
        <begin position="51"/>
        <end position="204"/>
    </location>
</feature>
<dbReference type="InterPro" id="IPR041176">
    <property type="entry name" value="VWA_3_C"/>
</dbReference>
<dbReference type="Gene3D" id="1.20.120.1690">
    <property type="match status" value="1"/>
</dbReference>
<evidence type="ECO:0000259" key="1">
    <source>
        <dbReference type="PROSITE" id="PS50234"/>
    </source>
</evidence>
<accession>A0ABW3MX75</accession>
<dbReference type="InterPro" id="IPR036465">
    <property type="entry name" value="vWFA_dom_sf"/>
</dbReference>
<dbReference type="InterPro" id="IPR002035">
    <property type="entry name" value="VWF_A"/>
</dbReference>
<dbReference type="EMBL" id="JBHTKH010000002">
    <property type="protein sequence ID" value="MFD1053755.1"/>
    <property type="molecule type" value="Genomic_DNA"/>
</dbReference>
<gene>
    <name evidence="2" type="ORF">ACFQ2V_05495</name>
</gene>
<sequence length="432" mass="45225">MADFTAEVFQNEFLPDGGTDVHAIVRVTSTGASAGASSAGSAGLTDPGSAAEVILIDTSGSMGRRGVAAAGEAAKAALAEIVDGTLFSIVSGNGTAQIIYPYSHQGALVPMSAHTRGEANRAIEGLRANGGTAMGTWLTLARQIFETVPHVTKRHAILLTDGVNEGETPASLQAAVRSCVGAFQCDCRGVGDQWRVDEVRGIASSLLGTVDLIPAPEEMAAEFQAMMRASMSRGIASSELRVWVPQGAELLFVKQVSPTLEDLTSRRTVVNPLTGAYPTGAWSDESRDYHVAVRLPARTLGQEQLAARVQFSLGGDPVAQALVKAKWSNDDSLTTRIDPAVAAYTGQAELATVIQEGLAAKAAGQDDVATSKLGRAVQLAGMTGNDEMTSRLRKVVEIDDADTGTVRLKKGASKIDEMSLDTASTKTSRVRR</sequence>
<dbReference type="Pfam" id="PF18571">
    <property type="entry name" value="VWA_3_C"/>
    <property type="match status" value="1"/>
</dbReference>
<dbReference type="PROSITE" id="PS50234">
    <property type="entry name" value="VWFA"/>
    <property type="match status" value="1"/>
</dbReference>
<dbReference type="Gene3D" id="2.60.40.3670">
    <property type="match status" value="1"/>
</dbReference>
<dbReference type="Gene3D" id="3.40.50.410">
    <property type="entry name" value="von Willebrand factor, type A domain"/>
    <property type="match status" value="1"/>
</dbReference>
<dbReference type="Pfam" id="PF13768">
    <property type="entry name" value="VWA_3"/>
    <property type="match status" value="1"/>
</dbReference>
<dbReference type="SUPFAM" id="SSF53300">
    <property type="entry name" value="vWA-like"/>
    <property type="match status" value="1"/>
</dbReference>